<comment type="caution">
    <text evidence="5">The sequence shown here is derived from an EMBL/GenBank/DDBJ whole genome shotgun (WGS) entry which is preliminary data.</text>
</comment>
<keyword evidence="6" id="KW-1185">Reference proteome</keyword>
<feature type="region of interest" description="Disordered" evidence="3">
    <location>
        <begin position="1"/>
        <end position="21"/>
    </location>
</feature>
<reference evidence="5 6" key="1">
    <citation type="submission" date="2024-02" db="EMBL/GenBank/DDBJ databases">
        <authorList>
            <person name="Chen Y."/>
            <person name="Shah S."/>
            <person name="Dougan E. K."/>
            <person name="Thang M."/>
            <person name="Chan C."/>
        </authorList>
    </citation>
    <scope>NUCLEOTIDE SEQUENCE [LARGE SCALE GENOMIC DNA]</scope>
</reference>
<accession>A0ABP0IL70</accession>
<feature type="domain" description="EF-hand" evidence="4">
    <location>
        <begin position="47"/>
        <end position="82"/>
    </location>
</feature>
<gene>
    <name evidence="5" type="ORF">CCMP2556_LOCUS7121</name>
</gene>
<dbReference type="InterPro" id="IPR002048">
    <property type="entry name" value="EF_hand_dom"/>
</dbReference>
<dbReference type="EMBL" id="CAXAMN010003114">
    <property type="protein sequence ID" value="CAK9003043.1"/>
    <property type="molecule type" value="Genomic_DNA"/>
</dbReference>
<dbReference type="Pfam" id="PF13499">
    <property type="entry name" value="EF-hand_7"/>
    <property type="match status" value="2"/>
</dbReference>
<protein>
    <recommendedName>
        <fullName evidence="4">EF-hand domain-containing protein</fullName>
    </recommendedName>
</protein>
<evidence type="ECO:0000313" key="5">
    <source>
        <dbReference type="EMBL" id="CAK9003043.1"/>
    </source>
</evidence>
<name>A0ABP0IL70_9DINO</name>
<dbReference type="InterPro" id="IPR011992">
    <property type="entry name" value="EF-hand-dom_pair"/>
</dbReference>
<dbReference type="PROSITE" id="PS00018">
    <property type="entry name" value="EF_HAND_1"/>
    <property type="match status" value="3"/>
</dbReference>
<dbReference type="PANTHER" id="PTHR23050">
    <property type="entry name" value="CALCIUM BINDING PROTEIN"/>
    <property type="match status" value="1"/>
</dbReference>
<proteinExistence type="predicted"/>
<evidence type="ECO:0000313" key="6">
    <source>
        <dbReference type="Proteomes" id="UP001642484"/>
    </source>
</evidence>
<dbReference type="InterPro" id="IPR018247">
    <property type="entry name" value="EF_Hand_1_Ca_BS"/>
</dbReference>
<dbReference type="SUPFAM" id="SSF47473">
    <property type="entry name" value="EF-hand"/>
    <property type="match status" value="1"/>
</dbReference>
<evidence type="ECO:0000256" key="2">
    <source>
        <dbReference type="ARBA" id="ARBA00022837"/>
    </source>
</evidence>
<keyword evidence="1" id="KW-0677">Repeat</keyword>
<feature type="domain" description="EF-hand" evidence="4">
    <location>
        <begin position="142"/>
        <end position="177"/>
    </location>
</feature>
<dbReference type="InterPro" id="IPR050145">
    <property type="entry name" value="Centrin_CML-like"/>
</dbReference>
<dbReference type="PROSITE" id="PS50222">
    <property type="entry name" value="EF_HAND_2"/>
    <property type="match status" value="3"/>
</dbReference>
<keyword evidence="2" id="KW-0106">Calcium</keyword>
<organism evidence="5 6">
    <name type="scientific">Durusdinium trenchii</name>
    <dbReference type="NCBI Taxonomy" id="1381693"/>
    <lineage>
        <taxon>Eukaryota</taxon>
        <taxon>Sar</taxon>
        <taxon>Alveolata</taxon>
        <taxon>Dinophyceae</taxon>
        <taxon>Suessiales</taxon>
        <taxon>Symbiodiniaceae</taxon>
        <taxon>Durusdinium</taxon>
    </lineage>
</organism>
<dbReference type="Proteomes" id="UP001642484">
    <property type="component" value="Unassembled WGS sequence"/>
</dbReference>
<evidence type="ECO:0000256" key="3">
    <source>
        <dbReference type="SAM" id="MobiDB-lite"/>
    </source>
</evidence>
<dbReference type="SMART" id="SM00054">
    <property type="entry name" value="EFh"/>
    <property type="match status" value="4"/>
</dbReference>
<evidence type="ECO:0000256" key="1">
    <source>
        <dbReference type="ARBA" id="ARBA00022737"/>
    </source>
</evidence>
<feature type="domain" description="EF-hand" evidence="4">
    <location>
        <begin position="106"/>
        <end position="141"/>
    </location>
</feature>
<dbReference type="Gene3D" id="1.10.238.10">
    <property type="entry name" value="EF-hand"/>
    <property type="match status" value="2"/>
</dbReference>
<sequence>MAPKLEPLPGQEAKVEKLAAESRKPDVLHRLDELSTKRKVLPPLADSKLRILMQEFRKLDKDGSGEVSKDELAEALRSCFPGVNIDELMMVFDTDSNGKVSYTEFAPLSKVISTFGQFDTDSNGLISRAELKAVLTRLDPNFNDQQLDELMSGIDFDRSGNLNIVEFVMYVADFSDELGIKLEQTAAILAGDKEKTPIVGEVIELS</sequence>
<evidence type="ECO:0000259" key="4">
    <source>
        <dbReference type="PROSITE" id="PS50222"/>
    </source>
</evidence>